<dbReference type="InterPro" id="IPR003660">
    <property type="entry name" value="HAMP_dom"/>
</dbReference>
<dbReference type="SUPFAM" id="SSF58104">
    <property type="entry name" value="Methyl-accepting chemotaxis protein (MCP) signaling domain"/>
    <property type="match status" value="1"/>
</dbReference>
<dbReference type="SMART" id="SM00283">
    <property type="entry name" value="MA"/>
    <property type="match status" value="1"/>
</dbReference>
<evidence type="ECO:0000256" key="7">
    <source>
        <dbReference type="SAM" id="Phobius"/>
    </source>
</evidence>
<feature type="region of interest" description="Disordered" evidence="6">
    <location>
        <begin position="427"/>
        <end position="453"/>
    </location>
</feature>
<feature type="transmembrane region" description="Helical" evidence="7">
    <location>
        <begin position="324"/>
        <end position="345"/>
    </location>
</feature>
<dbReference type="InterPro" id="IPR004089">
    <property type="entry name" value="MCPsignal_dom"/>
</dbReference>
<evidence type="ECO:0000313" key="10">
    <source>
        <dbReference type="EMBL" id="GAA0359870.1"/>
    </source>
</evidence>
<dbReference type="Pfam" id="PF00015">
    <property type="entry name" value="MCPsignal"/>
    <property type="match status" value="1"/>
</dbReference>
<dbReference type="EMBL" id="BAAAEI010000014">
    <property type="protein sequence ID" value="GAA0359870.1"/>
    <property type="molecule type" value="Genomic_DNA"/>
</dbReference>
<keyword evidence="2 4" id="KW-0807">Transducer</keyword>
<dbReference type="CDD" id="cd06225">
    <property type="entry name" value="HAMP"/>
    <property type="match status" value="1"/>
</dbReference>
<proteinExistence type="inferred from homology"/>
<name>A0ABN0XB93_9ALTE</name>
<sequence length="672" mass="72841">MRITVVGKIVAGFVLFGLLLLCTNVLSYWGLSSIRDSALLVAKEKMPVQARMLAVQTQILTLAKVSLQGYFLNQADSLAGNTEEFKQLSTQFRQQLDDVAKLPLLEGDKQMLSQAIEASKGYLDESGAMYAARSHSLTAREKISALYREWQFAGGDAGANLLDMAELDGAEEGRLASVVGAGARVDNIIITLLNAAKEYIAVTDAELSVNIEENLVLTMGDLTNNVEYINRLAEGLETDGLMDAFNSQYQEFVRQFQGPGGVLESQRQRIELVKQADAHMQNAEQQLNTARQHLAALFAKVNTDTLDGQNAILDAVQSNIVKSLVILLLALVLVGFIGVAAARSISRPMEKIRASLSIISSGDLTHKADSNGSDEFAALAADVNQLCDSLHAVVEQITRQETLLEEATRTSEGLAQKTLKQVQQQTSQVRHTADNTEQVRHTSKSNLSQVQASSRQLDQVLQQSASAGDLVSESRRQIQAQAEQAERSGQIINRLDDNSRNIGGILDVIKTIAEQTNLLALNAAIEAARAGEQGRGFAVVADEVRTLANRTHQSTEEIEQMIASLQSDAKQAVVAIETGQKQAQGSVGLIAKVNEEISAIRLVVEELAAINTAIVKDTEEQDALLEEVTLSLQRIVELAEQSGDSTRQSGDAIAEVGQLMRQLSKAVSRFKL</sequence>
<dbReference type="SMART" id="SM00304">
    <property type="entry name" value="HAMP"/>
    <property type="match status" value="1"/>
</dbReference>
<comment type="similarity">
    <text evidence="3">Belongs to the methyl-accepting chemotaxis (MCP) protein family.</text>
</comment>
<keyword evidence="7" id="KW-0472">Membrane</keyword>
<dbReference type="PROSITE" id="PS50885">
    <property type="entry name" value="HAMP"/>
    <property type="match status" value="1"/>
</dbReference>
<evidence type="ECO:0000256" key="5">
    <source>
        <dbReference type="SAM" id="Coils"/>
    </source>
</evidence>
<keyword evidence="7" id="KW-1133">Transmembrane helix</keyword>
<feature type="compositionally biased region" description="Polar residues" evidence="6">
    <location>
        <begin position="444"/>
        <end position="453"/>
    </location>
</feature>
<comment type="caution">
    <text evidence="10">The sequence shown here is derived from an EMBL/GenBank/DDBJ whole genome shotgun (WGS) entry which is preliminary data.</text>
</comment>
<feature type="domain" description="Methyl-accepting transducer" evidence="8">
    <location>
        <begin position="400"/>
        <end position="636"/>
    </location>
</feature>
<dbReference type="Gene3D" id="6.10.340.10">
    <property type="match status" value="1"/>
</dbReference>
<evidence type="ECO:0000256" key="3">
    <source>
        <dbReference type="ARBA" id="ARBA00029447"/>
    </source>
</evidence>
<evidence type="ECO:0000256" key="1">
    <source>
        <dbReference type="ARBA" id="ARBA00004370"/>
    </source>
</evidence>
<gene>
    <name evidence="10" type="ORF">GCM10009092_25090</name>
</gene>
<keyword evidence="11" id="KW-1185">Reference proteome</keyword>
<feature type="coiled-coil region" evidence="5">
    <location>
        <begin position="273"/>
        <end position="300"/>
    </location>
</feature>
<evidence type="ECO:0000256" key="4">
    <source>
        <dbReference type="PROSITE-ProRule" id="PRU00284"/>
    </source>
</evidence>
<reference evidence="10 11" key="1">
    <citation type="journal article" date="2019" name="Int. J. Syst. Evol. Microbiol.">
        <title>The Global Catalogue of Microorganisms (GCM) 10K type strain sequencing project: providing services to taxonomists for standard genome sequencing and annotation.</title>
        <authorList>
            <consortium name="The Broad Institute Genomics Platform"/>
            <consortium name="The Broad Institute Genome Sequencing Center for Infectious Disease"/>
            <person name="Wu L."/>
            <person name="Ma J."/>
        </authorList>
    </citation>
    <scope>NUCLEOTIDE SEQUENCE [LARGE SCALE GENOMIC DNA]</scope>
    <source>
        <strain evidence="10 11">JCM 13378</strain>
    </source>
</reference>
<protein>
    <submittedName>
        <fullName evidence="10">Methyl-accepting chemotaxis protein</fullName>
    </submittedName>
</protein>
<dbReference type="Proteomes" id="UP001501757">
    <property type="component" value="Unassembled WGS sequence"/>
</dbReference>
<dbReference type="Pfam" id="PF00672">
    <property type="entry name" value="HAMP"/>
    <property type="match status" value="1"/>
</dbReference>
<dbReference type="PANTHER" id="PTHR32089">
    <property type="entry name" value="METHYL-ACCEPTING CHEMOTAXIS PROTEIN MCPB"/>
    <property type="match status" value="1"/>
</dbReference>
<dbReference type="RefSeq" id="WP_343845296.1">
    <property type="nucleotide sequence ID" value="NZ_BAAAEI010000014.1"/>
</dbReference>
<dbReference type="Gene3D" id="1.10.287.950">
    <property type="entry name" value="Methyl-accepting chemotaxis protein"/>
    <property type="match status" value="1"/>
</dbReference>
<keyword evidence="7" id="KW-0812">Transmembrane</keyword>
<evidence type="ECO:0000259" key="8">
    <source>
        <dbReference type="PROSITE" id="PS50111"/>
    </source>
</evidence>
<evidence type="ECO:0000256" key="2">
    <source>
        <dbReference type="ARBA" id="ARBA00023224"/>
    </source>
</evidence>
<feature type="domain" description="HAMP" evidence="9">
    <location>
        <begin position="343"/>
        <end position="395"/>
    </location>
</feature>
<keyword evidence="5" id="KW-0175">Coiled coil</keyword>
<dbReference type="PROSITE" id="PS50111">
    <property type="entry name" value="CHEMOTAXIS_TRANSDUC_2"/>
    <property type="match status" value="1"/>
</dbReference>
<dbReference type="PANTHER" id="PTHR32089:SF70">
    <property type="entry name" value="ENERGY TAXIS MODULATING METHYL ACCEPTING SENSORY TRANSDUCER"/>
    <property type="match status" value="1"/>
</dbReference>
<feature type="compositionally biased region" description="Basic and acidic residues" evidence="6">
    <location>
        <begin position="431"/>
        <end position="440"/>
    </location>
</feature>
<evidence type="ECO:0000256" key="6">
    <source>
        <dbReference type="SAM" id="MobiDB-lite"/>
    </source>
</evidence>
<comment type="subcellular location">
    <subcellularLocation>
        <location evidence="1">Membrane</location>
    </subcellularLocation>
</comment>
<organism evidence="10 11">
    <name type="scientific">Bowmanella denitrificans</name>
    <dbReference type="NCBI Taxonomy" id="366582"/>
    <lineage>
        <taxon>Bacteria</taxon>
        <taxon>Pseudomonadati</taxon>
        <taxon>Pseudomonadota</taxon>
        <taxon>Gammaproteobacteria</taxon>
        <taxon>Alteromonadales</taxon>
        <taxon>Alteromonadaceae</taxon>
        <taxon>Bowmanella</taxon>
    </lineage>
</organism>
<evidence type="ECO:0000313" key="11">
    <source>
        <dbReference type="Proteomes" id="UP001501757"/>
    </source>
</evidence>
<evidence type="ECO:0000259" key="9">
    <source>
        <dbReference type="PROSITE" id="PS50885"/>
    </source>
</evidence>
<accession>A0ABN0XB93</accession>